<name>A0A7T8KBE7_CALRO</name>
<feature type="region of interest" description="Disordered" evidence="1">
    <location>
        <begin position="24"/>
        <end position="84"/>
    </location>
</feature>
<gene>
    <name evidence="2" type="ORF">FKW44_005048</name>
</gene>
<feature type="non-terminal residue" evidence="2">
    <location>
        <position position="1"/>
    </location>
</feature>
<accession>A0A7T8KBE7</accession>
<dbReference type="Proteomes" id="UP000595437">
    <property type="component" value="Chromosome 3"/>
</dbReference>
<feature type="compositionally biased region" description="Low complexity" evidence="1">
    <location>
        <begin position="29"/>
        <end position="47"/>
    </location>
</feature>
<sequence>EETPREEEDHHPMQALNKALTYADAKEAPPTTTTTQETMVPTTVTKMNPRRKKNPKKEKTPPRLKKKSLTPAQALKPVPNPVPR</sequence>
<evidence type="ECO:0000256" key="1">
    <source>
        <dbReference type="SAM" id="MobiDB-lite"/>
    </source>
</evidence>
<dbReference type="EMBL" id="CP045892">
    <property type="protein sequence ID" value="QQP52796.1"/>
    <property type="molecule type" value="Genomic_DNA"/>
</dbReference>
<evidence type="ECO:0000313" key="2">
    <source>
        <dbReference type="EMBL" id="QQP52796.1"/>
    </source>
</evidence>
<dbReference type="AlphaFoldDB" id="A0A7T8KBE7"/>
<keyword evidence="3" id="KW-1185">Reference proteome</keyword>
<evidence type="ECO:0000313" key="3">
    <source>
        <dbReference type="Proteomes" id="UP000595437"/>
    </source>
</evidence>
<reference evidence="3" key="1">
    <citation type="submission" date="2021-01" db="EMBL/GenBank/DDBJ databases">
        <title>Caligus Genome Assembly.</title>
        <authorList>
            <person name="Gallardo-Escarate C."/>
        </authorList>
    </citation>
    <scope>NUCLEOTIDE SEQUENCE [LARGE SCALE GENOMIC DNA]</scope>
</reference>
<feature type="compositionally biased region" description="Basic residues" evidence="1">
    <location>
        <begin position="48"/>
        <end position="68"/>
    </location>
</feature>
<protein>
    <submittedName>
        <fullName evidence="2">Uncharacterized protein</fullName>
    </submittedName>
</protein>
<proteinExistence type="predicted"/>
<organism evidence="2 3">
    <name type="scientific">Caligus rogercresseyi</name>
    <name type="common">Sea louse</name>
    <dbReference type="NCBI Taxonomy" id="217165"/>
    <lineage>
        <taxon>Eukaryota</taxon>
        <taxon>Metazoa</taxon>
        <taxon>Ecdysozoa</taxon>
        <taxon>Arthropoda</taxon>
        <taxon>Crustacea</taxon>
        <taxon>Multicrustacea</taxon>
        <taxon>Hexanauplia</taxon>
        <taxon>Copepoda</taxon>
        <taxon>Siphonostomatoida</taxon>
        <taxon>Caligidae</taxon>
        <taxon>Caligus</taxon>
    </lineage>
</organism>